<protein>
    <submittedName>
        <fullName evidence="1">Uncharacterized protein</fullName>
    </submittedName>
</protein>
<gene>
    <name evidence="1" type="ORF">H6P81_009895</name>
</gene>
<dbReference type="EMBL" id="JAINDJ010000004">
    <property type="protein sequence ID" value="KAG9449930.1"/>
    <property type="molecule type" value="Genomic_DNA"/>
</dbReference>
<dbReference type="AlphaFoldDB" id="A0AAV7EMA0"/>
<comment type="caution">
    <text evidence="1">The sequence shown here is derived from an EMBL/GenBank/DDBJ whole genome shotgun (WGS) entry which is preliminary data.</text>
</comment>
<proteinExistence type="predicted"/>
<evidence type="ECO:0000313" key="2">
    <source>
        <dbReference type="Proteomes" id="UP000825729"/>
    </source>
</evidence>
<keyword evidence="2" id="KW-1185">Reference proteome</keyword>
<accession>A0AAV7EMA0</accession>
<organism evidence="1 2">
    <name type="scientific">Aristolochia fimbriata</name>
    <name type="common">White veined hardy Dutchman's pipe vine</name>
    <dbReference type="NCBI Taxonomy" id="158543"/>
    <lineage>
        <taxon>Eukaryota</taxon>
        <taxon>Viridiplantae</taxon>
        <taxon>Streptophyta</taxon>
        <taxon>Embryophyta</taxon>
        <taxon>Tracheophyta</taxon>
        <taxon>Spermatophyta</taxon>
        <taxon>Magnoliopsida</taxon>
        <taxon>Magnoliidae</taxon>
        <taxon>Piperales</taxon>
        <taxon>Aristolochiaceae</taxon>
        <taxon>Aristolochia</taxon>
    </lineage>
</organism>
<evidence type="ECO:0000313" key="1">
    <source>
        <dbReference type="EMBL" id="KAG9449930.1"/>
    </source>
</evidence>
<sequence>MIVEREEGGIYALLGRGEGRRRSGLDRRPPVGPGGVLFRFALFRGPKYSQFGHVTPSLISGTCRHPPGDSRLATRSPGGCSEPLLRSGLTRYTRLVQRPSYADSCNSFSLFLEEKFTGEERPL</sequence>
<name>A0AAV7EMA0_ARIFI</name>
<reference evidence="1 2" key="1">
    <citation type="submission" date="2021-07" db="EMBL/GenBank/DDBJ databases">
        <title>The Aristolochia fimbriata genome: insights into angiosperm evolution, floral development and chemical biosynthesis.</title>
        <authorList>
            <person name="Jiao Y."/>
        </authorList>
    </citation>
    <scope>NUCLEOTIDE SEQUENCE [LARGE SCALE GENOMIC DNA]</scope>
    <source>
        <strain evidence="1">IBCAS-2021</strain>
        <tissue evidence="1">Leaf</tissue>
    </source>
</reference>
<dbReference type="Proteomes" id="UP000825729">
    <property type="component" value="Unassembled WGS sequence"/>
</dbReference>